<evidence type="ECO:0000259" key="1">
    <source>
        <dbReference type="Pfam" id="PF24758"/>
    </source>
</evidence>
<protein>
    <recommendedName>
        <fullName evidence="1">F-box/LRR-repeat protein 15/At3g58940/PEG3-like LRR domain-containing protein</fullName>
    </recommendedName>
</protein>
<reference evidence="3" key="1">
    <citation type="submission" date="2013-09" db="EMBL/GenBank/DDBJ databases">
        <title>Corchorus olitorius genome sequencing.</title>
        <authorList>
            <person name="Alam M."/>
            <person name="Haque M.S."/>
            <person name="Islam M.S."/>
            <person name="Emdad E.M."/>
            <person name="Islam M.M."/>
            <person name="Ahmed B."/>
            <person name="Halim A."/>
            <person name="Hossen Q.M.M."/>
            <person name="Hossain M.Z."/>
            <person name="Ahmed R."/>
            <person name="Khan M.M."/>
            <person name="Islam R."/>
            <person name="Rashid M.M."/>
            <person name="Khan S.A."/>
            <person name="Rahman M.S."/>
            <person name="Alam M."/>
            <person name="Yahiya A.S."/>
            <person name="Khan M.S."/>
            <person name="Azam M.S."/>
            <person name="Haque T."/>
            <person name="Lashkar M.Z.H."/>
            <person name="Akhand A.I."/>
            <person name="Morshed G."/>
            <person name="Roy S."/>
            <person name="Uddin K.S."/>
            <person name="Rabeya T."/>
            <person name="Hossain A.S."/>
            <person name="Chowdhury A."/>
            <person name="Snigdha A.R."/>
            <person name="Mortoza M.S."/>
            <person name="Matin S.A."/>
            <person name="Hoque S.M.E."/>
            <person name="Islam M.K."/>
            <person name="Roy D.K."/>
            <person name="Haider R."/>
            <person name="Moosa M.M."/>
            <person name="Elias S.M."/>
            <person name="Hasan A.M."/>
            <person name="Jahan S."/>
            <person name="Shafiuddin M."/>
            <person name="Mahmood N."/>
            <person name="Shommy N.S."/>
        </authorList>
    </citation>
    <scope>NUCLEOTIDE SEQUENCE [LARGE SCALE GENOMIC DNA]</scope>
    <source>
        <strain evidence="3">cv. O-4</strain>
    </source>
</reference>
<evidence type="ECO:0000313" key="2">
    <source>
        <dbReference type="EMBL" id="OMP04000.1"/>
    </source>
</evidence>
<dbReference type="SUPFAM" id="SSF52047">
    <property type="entry name" value="RNI-like"/>
    <property type="match status" value="1"/>
</dbReference>
<dbReference type="PANTHER" id="PTHR31900">
    <property type="entry name" value="F-BOX/RNI SUPERFAMILY PROTEIN-RELATED"/>
    <property type="match status" value="1"/>
</dbReference>
<sequence>MDPLIAQSLVCYALQHNVRELEVDLTSYLIHPSKWVWPKSFYNSQLLTQLTLTNRHSSTYPNDIMPLPKFLGLPALNSLSLTGFIMNEDNFDPSIFSSCPNLETLNLAFTRTFHGHGLHDLKALRIHALNLKKLFFGALYDKKLLQDRCKLEIHAPKLTTFKCSGPFRIVCSTERLTCLDDVSFIMSFFSRIQERDLPYVMDTFKVFDQAKSLTLSVHIIEDLSKFPALLDGYGPLFTNIKCLKLKSNGDMRRELNSFNGYCGAAICRKTLFLPLSRIDLRADLIAAF</sequence>
<proteinExistence type="predicted"/>
<keyword evidence="3" id="KW-1185">Reference proteome</keyword>
<name>A0A1R3KA71_9ROSI</name>
<feature type="domain" description="F-box/LRR-repeat protein 15/At3g58940/PEG3-like LRR" evidence="1">
    <location>
        <begin position="15"/>
        <end position="140"/>
    </location>
</feature>
<dbReference type="InterPro" id="IPR050232">
    <property type="entry name" value="FBL13/AtMIF1-like"/>
</dbReference>
<dbReference type="EMBL" id="AWUE01014346">
    <property type="protein sequence ID" value="OMP04000.1"/>
    <property type="molecule type" value="Genomic_DNA"/>
</dbReference>
<dbReference type="InterPro" id="IPR032675">
    <property type="entry name" value="LRR_dom_sf"/>
</dbReference>
<dbReference type="Proteomes" id="UP000187203">
    <property type="component" value="Unassembled WGS sequence"/>
</dbReference>
<evidence type="ECO:0000313" key="3">
    <source>
        <dbReference type="Proteomes" id="UP000187203"/>
    </source>
</evidence>
<dbReference type="Pfam" id="PF24758">
    <property type="entry name" value="LRR_At5g56370"/>
    <property type="match status" value="1"/>
</dbReference>
<dbReference type="PANTHER" id="PTHR31900:SF27">
    <property type="entry name" value="FBD DOMAIN-CONTAINING PROTEIN"/>
    <property type="match status" value="1"/>
</dbReference>
<dbReference type="InterPro" id="IPR055411">
    <property type="entry name" value="LRR_FXL15/At3g58940/PEG3-like"/>
</dbReference>
<accession>A0A1R3KA71</accession>
<dbReference type="Gene3D" id="3.80.10.10">
    <property type="entry name" value="Ribonuclease Inhibitor"/>
    <property type="match status" value="1"/>
</dbReference>
<dbReference type="AlphaFoldDB" id="A0A1R3KA71"/>
<comment type="caution">
    <text evidence="2">The sequence shown here is derived from an EMBL/GenBank/DDBJ whole genome shotgun (WGS) entry which is preliminary data.</text>
</comment>
<gene>
    <name evidence="2" type="ORF">COLO4_10029</name>
</gene>
<organism evidence="2 3">
    <name type="scientific">Corchorus olitorius</name>
    <dbReference type="NCBI Taxonomy" id="93759"/>
    <lineage>
        <taxon>Eukaryota</taxon>
        <taxon>Viridiplantae</taxon>
        <taxon>Streptophyta</taxon>
        <taxon>Embryophyta</taxon>
        <taxon>Tracheophyta</taxon>
        <taxon>Spermatophyta</taxon>
        <taxon>Magnoliopsida</taxon>
        <taxon>eudicotyledons</taxon>
        <taxon>Gunneridae</taxon>
        <taxon>Pentapetalae</taxon>
        <taxon>rosids</taxon>
        <taxon>malvids</taxon>
        <taxon>Malvales</taxon>
        <taxon>Malvaceae</taxon>
        <taxon>Grewioideae</taxon>
        <taxon>Apeibeae</taxon>
        <taxon>Corchorus</taxon>
    </lineage>
</organism>